<name>A0A6J4UJU7_9BACT</name>
<organism evidence="2">
    <name type="scientific">uncultured Thermomicrobiales bacterium</name>
    <dbReference type="NCBI Taxonomy" id="1645740"/>
    <lineage>
        <taxon>Bacteria</taxon>
        <taxon>Pseudomonadati</taxon>
        <taxon>Thermomicrobiota</taxon>
        <taxon>Thermomicrobia</taxon>
        <taxon>Thermomicrobiales</taxon>
        <taxon>environmental samples</taxon>
    </lineage>
</organism>
<accession>A0A6J4UJU7</accession>
<evidence type="ECO:0000313" key="2">
    <source>
        <dbReference type="EMBL" id="CAA9549728.1"/>
    </source>
</evidence>
<protein>
    <submittedName>
        <fullName evidence="2">Uncharacterized protein</fullName>
    </submittedName>
</protein>
<reference evidence="2" key="1">
    <citation type="submission" date="2020-02" db="EMBL/GenBank/DDBJ databases">
        <authorList>
            <person name="Meier V. D."/>
        </authorList>
    </citation>
    <scope>NUCLEOTIDE SEQUENCE</scope>
    <source>
        <strain evidence="2">AVDCRST_MAG73</strain>
    </source>
</reference>
<feature type="region of interest" description="Disordered" evidence="1">
    <location>
        <begin position="1"/>
        <end position="95"/>
    </location>
</feature>
<dbReference type="AlphaFoldDB" id="A0A6J4UJU7"/>
<evidence type="ECO:0000256" key="1">
    <source>
        <dbReference type="SAM" id="MobiDB-lite"/>
    </source>
</evidence>
<proteinExistence type="predicted"/>
<dbReference type="EMBL" id="CADCWE010000183">
    <property type="protein sequence ID" value="CAA9549728.1"/>
    <property type="molecule type" value="Genomic_DNA"/>
</dbReference>
<feature type="non-terminal residue" evidence="2">
    <location>
        <position position="1"/>
    </location>
</feature>
<gene>
    <name evidence="2" type="ORF">AVDCRST_MAG73-2756</name>
</gene>
<sequence>VSGRVGVGGGDGRSESGVLRRRCRVRDVHGEPEAAGQPQRHPGAARSARPRRRPGRSSDSRPRMRRRVLRRVRPRRRLPAVRRRGRVAQHGRRGAATLAGTAGEVVHAAIESWDYPAAFDLVVSSL</sequence>
<feature type="compositionally biased region" description="Basic residues" evidence="1">
    <location>
        <begin position="63"/>
        <end position="93"/>
    </location>
</feature>
<feature type="non-terminal residue" evidence="2">
    <location>
        <position position="126"/>
    </location>
</feature>
<feature type="compositionally biased region" description="Gly residues" evidence="1">
    <location>
        <begin position="1"/>
        <end position="11"/>
    </location>
</feature>